<organism evidence="1 2">
    <name type="scientific">Streptomyces zhihengii</name>
    <dbReference type="NCBI Taxonomy" id="1818004"/>
    <lineage>
        <taxon>Bacteria</taxon>
        <taxon>Bacillati</taxon>
        <taxon>Actinomycetota</taxon>
        <taxon>Actinomycetes</taxon>
        <taxon>Kitasatosporales</taxon>
        <taxon>Streptomycetaceae</taxon>
        <taxon>Streptomyces</taxon>
    </lineage>
</organism>
<comment type="caution">
    <text evidence="1">The sequence shown here is derived from an EMBL/GenBank/DDBJ whole genome shotgun (WGS) entry which is preliminary data.</text>
</comment>
<reference evidence="1 2" key="1">
    <citation type="journal article" date="2016" name="Arch. Microbiol.">
        <title>Streptomyces zhihengii sp. nov., isolated from rhizospheric soil of Psammosilene tunicoides.</title>
        <authorList>
            <person name="Huang M.J."/>
            <person name="Fei J.J."/>
            <person name="Salam N."/>
            <person name="Kim C.J."/>
            <person name="Hozzein W.N."/>
            <person name="Xiao M."/>
            <person name="Huang H.Q."/>
            <person name="Li W.J."/>
        </authorList>
    </citation>
    <scope>NUCLEOTIDE SEQUENCE [LARGE SCALE GENOMIC DNA]</scope>
    <source>
        <strain evidence="1 2">YIM T102</strain>
    </source>
</reference>
<dbReference type="RefSeq" id="WP_205371571.1">
    <property type="nucleotide sequence ID" value="NZ_JAFEJA010000001.1"/>
</dbReference>
<evidence type="ECO:0000313" key="1">
    <source>
        <dbReference type="EMBL" id="MBM9617138.1"/>
    </source>
</evidence>
<dbReference type="Proteomes" id="UP000664109">
    <property type="component" value="Unassembled WGS sequence"/>
</dbReference>
<name>A0ABS2UIB9_9ACTN</name>
<accession>A0ABS2UIB9</accession>
<evidence type="ECO:0000313" key="2">
    <source>
        <dbReference type="Proteomes" id="UP000664109"/>
    </source>
</evidence>
<sequence length="167" mass="18735">MAVPEIIPIAYEPGYRTSTIGRFGGGQFLASVTYALPDGFVAGDGWEEQKRLFVVLHTFDHDGRHQESDIWCAGTWAEQMQRPHDERSVVARAEARLADALAGLADREYCDIAIQPFQLTVDGVVFGLITECHAENENKDEDTEHDWAELYPDRLGFSAPWNGEYDS</sequence>
<keyword evidence="2" id="KW-1185">Reference proteome</keyword>
<dbReference type="EMBL" id="JAFEJA010000001">
    <property type="protein sequence ID" value="MBM9617138.1"/>
    <property type="molecule type" value="Genomic_DNA"/>
</dbReference>
<proteinExistence type="predicted"/>
<protein>
    <recommendedName>
        <fullName evidence="3">Formate hydrogenlyase regulatory protein HycA</fullName>
    </recommendedName>
</protein>
<gene>
    <name evidence="1" type="ORF">JE024_00035</name>
</gene>
<evidence type="ECO:0008006" key="3">
    <source>
        <dbReference type="Google" id="ProtNLM"/>
    </source>
</evidence>